<dbReference type="InterPro" id="IPR011099">
    <property type="entry name" value="Glyco_hydro_67_C"/>
</dbReference>
<evidence type="ECO:0000259" key="14">
    <source>
        <dbReference type="Pfam" id="PF07488"/>
    </source>
</evidence>
<organism evidence="15 16">
    <name type="scientific">Maribacter caenipelagi</name>
    <dbReference type="NCBI Taxonomy" id="1447781"/>
    <lineage>
        <taxon>Bacteria</taxon>
        <taxon>Pseudomonadati</taxon>
        <taxon>Bacteroidota</taxon>
        <taxon>Flavobacteriia</taxon>
        <taxon>Flavobacteriales</taxon>
        <taxon>Flavobacteriaceae</taxon>
        <taxon>Maribacter</taxon>
    </lineage>
</organism>
<comment type="similarity">
    <text evidence="1 8 10">Belongs to the glycosyl hydrolase 67 family.</text>
</comment>
<keyword evidence="16" id="KW-1185">Reference proteome</keyword>
<keyword evidence="11" id="KW-0732">Signal</keyword>
<dbReference type="InterPro" id="IPR011395">
    <property type="entry name" value="Glyco_hydro_67_aGlcAse"/>
</dbReference>
<accession>A0A4R7D0R2</accession>
<evidence type="ECO:0000256" key="10">
    <source>
        <dbReference type="RuleBase" id="RU361198"/>
    </source>
</evidence>
<keyword evidence="3 8" id="KW-0378">Hydrolase</keyword>
<dbReference type="Gene3D" id="3.20.20.80">
    <property type="entry name" value="Glycosidases"/>
    <property type="match status" value="1"/>
</dbReference>
<keyword evidence="5 8" id="KW-0326">Glycosidase</keyword>
<dbReference type="EMBL" id="SNZW01000016">
    <property type="protein sequence ID" value="TDS13591.1"/>
    <property type="molecule type" value="Genomic_DNA"/>
</dbReference>
<keyword evidence="4 10" id="KW-0119">Carbohydrate metabolism</keyword>
<dbReference type="Pfam" id="PF03648">
    <property type="entry name" value="Glyco_hydro_67N"/>
    <property type="match status" value="1"/>
</dbReference>
<dbReference type="PANTHER" id="PTHR39207">
    <property type="entry name" value="ALPHA-GLUCURONIDASE A"/>
    <property type="match status" value="1"/>
</dbReference>
<feature type="domain" description="Glycosyl hydrolase family 67 C-terminal" evidence="13">
    <location>
        <begin position="473"/>
        <end position="697"/>
    </location>
</feature>
<dbReference type="Proteomes" id="UP000295274">
    <property type="component" value="Unassembled WGS sequence"/>
</dbReference>
<dbReference type="InterPro" id="IPR011100">
    <property type="entry name" value="Glyco_hydro_67_cat"/>
</dbReference>
<dbReference type="GO" id="GO:0005576">
    <property type="term" value="C:extracellular region"/>
    <property type="evidence" value="ECO:0007669"/>
    <property type="project" value="InterPro"/>
</dbReference>
<evidence type="ECO:0000256" key="1">
    <source>
        <dbReference type="ARBA" id="ARBA00008833"/>
    </source>
</evidence>
<dbReference type="GO" id="GO:0033939">
    <property type="term" value="F:xylan alpha-1,2-glucuronosidase activity"/>
    <property type="evidence" value="ECO:0007669"/>
    <property type="project" value="UniProtKB-EC"/>
</dbReference>
<evidence type="ECO:0000256" key="8">
    <source>
        <dbReference type="PIRNR" id="PIRNR029900"/>
    </source>
</evidence>
<dbReference type="Pfam" id="PF07477">
    <property type="entry name" value="Glyco_hydro_67C"/>
    <property type="match status" value="1"/>
</dbReference>
<dbReference type="PANTHER" id="PTHR39207:SF1">
    <property type="entry name" value="ALPHA-GLUCURONIDASE A"/>
    <property type="match status" value="1"/>
</dbReference>
<feature type="chain" id="PRO_5020923874" description="Xylan alpha-1,2-glucuronidase" evidence="11">
    <location>
        <begin position="21"/>
        <end position="724"/>
    </location>
</feature>
<dbReference type="PIRSF" id="PIRSF029900">
    <property type="entry name" value="Alpha-glucuronds"/>
    <property type="match status" value="1"/>
</dbReference>
<feature type="active site" description="Proton acceptor" evidence="9">
    <location>
        <position position="412"/>
    </location>
</feature>
<evidence type="ECO:0000256" key="3">
    <source>
        <dbReference type="ARBA" id="ARBA00022801"/>
    </source>
</evidence>
<feature type="active site" description="Proton acceptor" evidence="9">
    <location>
        <position position="384"/>
    </location>
</feature>
<evidence type="ECO:0000256" key="11">
    <source>
        <dbReference type="SAM" id="SignalP"/>
    </source>
</evidence>
<evidence type="ECO:0000259" key="12">
    <source>
        <dbReference type="Pfam" id="PF03648"/>
    </source>
</evidence>
<dbReference type="SUPFAM" id="SSF51445">
    <property type="entry name" value="(Trans)glycosidases"/>
    <property type="match status" value="1"/>
</dbReference>
<evidence type="ECO:0000256" key="6">
    <source>
        <dbReference type="ARBA" id="ARBA00023326"/>
    </source>
</evidence>
<dbReference type="InterPro" id="IPR005154">
    <property type="entry name" value="Glyco_hydro_67_aGlcAse_N"/>
</dbReference>
<gene>
    <name evidence="15" type="ORF">DFQ03_2885</name>
</gene>
<keyword evidence="2 8" id="KW-0858">Xylan degradation</keyword>
<dbReference type="SUPFAM" id="SSF55545">
    <property type="entry name" value="beta-N-acetylhexosaminidase-like domain"/>
    <property type="match status" value="1"/>
</dbReference>
<protein>
    <recommendedName>
        <fullName evidence="10">Xylan alpha-1,2-glucuronidase</fullName>
        <ecNumber evidence="10">3.2.1.131</ecNumber>
    </recommendedName>
</protein>
<reference evidence="15 16" key="1">
    <citation type="submission" date="2019-03" db="EMBL/GenBank/DDBJ databases">
        <title>Genomic Encyclopedia of Type Strains, Phase III (KMG-III): the genomes of soil and plant-associated and newly described type strains.</title>
        <authorList>
            <person name="Whitman W."/>
        </authorList>
    </citation>
    <scope>NUCLEOTIDE SEQUENCE [LARGE SCALE GENOMIC DNA]</scope>
    <source>
        <strain evidence="15 16">CECT 8455</strain>
    </source>
</reference>
<evidence type="ECO:0000313" key="15">
    <source>
        <dbReference type="EMBL" id="TDS13591.1"/>
    </source>
</evidence>
<evidence type="ECO:0000256" key="4">
    <source>
        <dbReference type="ARBA" id="ARBA00023277"/>
    </source>
</evidence>
<evidence type="ECO:0000256" key="5">
    <source>
        <dbReference type="ARBA" id="ARBA00023295"/>
    </source>
</evidence>
<feature type="domain" description="Glycosyl hydrolase family 67 catalytic" evidence="14">
    <location>
        <begin position="153"/>
        <end position="472"/>
    </location>
</feature>
<evidence type="ECO:0000256" key="2">
    <source>
        <dbReference type="ARBA" id="ARBA00022651"/>
    </source>
</evidence>
<dbReference type="Pfam" id="PF07488">
    <property type="entry name" value="Glyco_hydro_67M"/>
    <property type="match status" value="1"/>
</dbReference>
<name>A0A4R7D0R2_9FLAO</name>
<sequence length="724" mass="83239">MKQRNVLVLFFFLMITVAQSQQLSDYDLWLKYNLIENSELSDSYSKITNSISISSESEVFKNLKKELSLALPKILNNKTKFQNGFTNETTLLIDTFKNLPTDLKPKIQKSIDSVNEEGFIIKSIAFNNKQLTIITAKKEVGLLYGTFKLLEFMQLHKPLTDIDVVDSPKIQLRMLNHWDNLDRSVERGYAGFSLWNWQKLPEHIDQRYIDYARANASIGINATVLTNVNANALVLTPMYLEKVEALANVFRGYGIKVYLTARFSAPIEIGNLETADPLDSEVQKWWANKASEIYKRIPDFGGFLVKANSEGQPGPQNYGRNHVDGANMMATALEPFGGNVIWRAFVYSEHDDTDRAKQAYDEFLPYDGKFKDNVVVQVKNGPIDFQPREPFHPMFGALKKTPLAMEFQITQEYLGFSSHLVFLPKLFEEVLDTDTYQKGKGSTIAKIIDGSLYRNKITVMAGVSNIGTDINWTGHPFAQANWYGFGRLAWDPYISSEQIADEWLRLTYNTDDAFVEPVKRMMLTSREAVVNYMNPIGLHHIFDTGHHYGPGPWVDNLGRPDWNPVYYHQTDTEGIGFDRTTSGSNATEQYAPHVQDMYNDVTAIPEEYLLWFHHLPWNYKLKNGEILWDGIAIKYQEGVDQVKTMIKTWDASKSYVSEQEYNDVKMLLQIQLKEAQWWRDACLLYFQTFSKLPLPDKVEKPTHTLEYYQSLKFPFAPGIKPKWD</sequence>
<dbReference type="RefSeq" id="WP_243834506.1">
    <property type="nucleotide sequence ID" value="NZ_SNZW01000016.1"/>
</dbReference>
<dbReference type="Gene3D" id="3.90.1330.10">
    <property type="entry name" value="Alpha-glucuronidase, C-terminal domain"/>
    <property type="match status" value="1"/>
</dbReference>
<dbReference type="AlphaFoldDB" id="A0A4R7D0R2"/>
<evidence type="ECO:0000256" key="9">
    <source>
        <dbReference type="PIRSR" id="PIRSR029900-1"/>
    </source>
</evidence>
<feature type="domain" description="Alpha glucuronidase N-terminal" evidence="12">
    <location>
        <begin position="28"/>
        <end position="149"/>
    </location>
</feature>
<comment type="catalytic activity">
    <reaction evidence="7 10">
        <text>Hydrolysis of (1-&gt;2)-alpha-D-(4-O-methyl)glucuronosyl links in the main chain of hardwood xylans.</text>
        <dbReference type="EC" id="3.2.1.131"/>
    </reaction>
</comment>
<evidence type="ECO:0000256" key="7">
    <source>
        <dbReference type="ARBA" id="ARBA00052795"/>
    </source>
</evidence>
<dbReference type="FunFam" id="3.20.20.80:FF:000096">
    <property type="entry name" value="Xylan alpha-1,2-glucuronidase"/>
    <property type="match status" value="1"/>
</dbReference>
<dbReference type="EC" id="3.2.1.131" evidence="10"/>
<dbReference type="InterPro" id="IPR017853">
    <property type="entry name" value="GH"/>
</dbReference>
<feature type="active site" description="Proton donor" evidence="9">
    <location>
        <position position="310"/>
    </location>
</feature>
<dbReference type="InterPro" id="IPR029018">
    <property type="entry name" value="Hex-like_dom2"/>
</dbReference>
<comment type="subunit">
    <text evidence="10">Homodimer.</text>
</comment>
<comment type="caution">
    <text evidence="15">The sequence shown here is derived from an EMBL/GenBank/DDBJ whole genome shotgun (WGS) entry which is preliminary data.</text>
</comment>
<evidence type="ECO:0000313" key="16">
    <source>
        <dbReference type="Proteomes" id="UP000295274"/>
    </source>
</evidence>
<keyword evidence="6 10" id="KW-0624">Polysaccharide degradation</keyword>
<dbReference type="GO" id="GO:2000886">
    <property type="term" value="P:glucuronoxylan catabolic process"/>
    <property type="evidence" value="ECO:0007669"/>
    <property type="project" value="UniProtKB-ARBA"/>
</dbReference>
<feature type="signal peptide" evidence="11">
    <location>
        <begin position="1"/>
        <end position="20"/>
    </location>
</feature>
<dbReference type="InterPro" id="IPR037054">
    <property type="entry name" value="A-glucoronidase_C_sf"/>
</dbReference>
<dbReference type="GO" id="GO:0046559">
    <property type="term" value="F:alpha-glucuronidase activity"/>
    <property type="evidence" value="ECO:0007669"/>
    <property type="project" value="InterPro"/>
</dbReference>
<proteinExistence type="inferred from homology"/>
<dbReference type="Gene3D" id="3.30.379.10">
    <property type="entry name" value="Chitobiase/beta-hexosaminidase domain 2-like"/>
    <property type="match status" value="1"/>
</dbReference>
<evidence type="ECO:0000259" key="13">
    <source>
        <dbReference type="Pfam" id="PF07477"/>
    </source>
</evidence>